<evidence type="ECO:0000313" key="3">
    <source>
        <dbReference type="Proteomes" id="UP000006346"/>
    </source>
</evidence>
<name>G7WIJ7_DESOD</name>
<evidence type="ECO:0000256" key="1">
    <source>
        <dbReference type="SAM" id="Phobius"/>
    </source>
</evidence>
<dbReference type="HOGENOM" id="CLU_133181_2_1_9"/>
<organism evidence="2 3">
    <name type="scientific">Desulfosporosinus orientis (strain ATCC 19365 / DSM 765 / NCIMB 8382 / VKM B-1628 / Singapore I)</name>
    <name type="common">Desulfotomaculum orientis</name>
    <dbReference type="NCBI Taxonomy" id="768706"/>
    <lineage>
        <taxon>Bacteria</taxon>
        <taxon>Bacillati</taxon>
        <taxon>Bacillota</taxon>
        <taxon>Clostridia</taxon>
        <taxon>Eubacteriales</taxon>
        <taxon>Desulfitobacteriaceae</taxon>
        <taxon>Desulfosporosinus</taxon>
    </lineage>
</organism>
<proteinExistence type="predicted"/>
<dbReference type="KEGG" id="dor:Desor_3590"/>
<keyword evidence="1" id="KW-1133">Transmembrane helix</keyword>
<dbReference type="AlphaFoldDB" id="G7WIJ7"/>
<reference evidence="3" key="1">
    <citation type="submission" date="2011-11" db="EMBL/GenBank/DDBJ databases">
        <title>Complete sequence of Desulfosporosinus orientis DSM 765.</title>
        <authorList>
            <person name="Lucas S."/>
            <person name="Han J."/>
            <person name="Lapidus A."/>
            <person name="Cheng J.-F."/>
            <person name="Goodwin L."/>
            <person name="Pitluck S."/>
            <person name="Peters L."/>
            <person name="Ovchinnikova G."/>
            <person name="Teshima H."/>
            <person name="Detter J.C."/>
            <person name="Han C."/>
            <person name="Tapia R."/>
            <person name="Land M."/>
            <person name="Hauser L."/>
            <person name="Kyrpides N."/>
            <person name="Ivanova N."/>
            <person name="Pagani I."/>
            <person name="Pester M."/>
            <person name="Spring S."/>
            <person name="Ollivier B."/>
            <person name="Rattei T."/>
            <person name="Klenk H.-P."/>
            <person name="Wagner M."/>
            <person name="Loy A."/>
            <person name="Woyke T."/>
        </authorList>
    </citation>
    <scope>NUCLEOTIDE SEQUENCE [LARGE SCALE GENOMIC DNA]</scope>
    <source>
        <strain evidence="3">ATCC 19365 / DSM 765 / NCIMB 8382 / VKM B-1628</strain>
    </source>
</reference>
<feature type="transmembrane region" description="Helical" evidence="1">
    <location>
        <begin position="38"/>
        <end position="56"/>
    </location>
</feature>
<dbReference type="Proteomes" id="UP000006346">
    <property type="component" value="Chromosome"/>
</dbReference>
<reference evidence="2 3" key="2">
    <citation type="journal article" date="2012" name="J. Bacteriol.">
        <title>Complete genome sequences of Desulfosporosinus orientis DSM765T, Desulfosporosinus youngiae DSM17734T, Desulfosporosinus meridiei DSM13257T, and Desulfosporosinus acidiphilus DSM22704T.</title>
        <authorList>
            <person name="Pester M."/>
            <person name="Brambilla E."/>
            <person name="Alazard D."/>
            <person name="Rattei T."/>
            <person name="Weinmaier T."/>
            <person name="Han J."/>
            <person name="Lucas S."/>
            <person name="Lapidus A."/>
            <person name="Cheng J.F."/>
            <person name="Goodwin L."/>
            <person name="Pitluck S."/>
            <person name="Peters L."/>
            <person name="Ovchinnikova G."/>
            <person name="Teshima H."/>
            <person name="Detter J.C."/>
            <person name="Han C.S."/>
            <person name="Tapia R."/>
            <person name="Land M.L."/>
            <person name="Hauser L."/>
            <person name="Kyrpides N.C."/>
            <person name="Ivanova N.N."/>
            <person name="Pagani I."/>
            <person name="Huntmann M."/>
            <person name="Wei C.L."/>
            <person name="Davenport K.W."/>
            <person name="Daligault H."/>
            <person name="Chain P.S."/>
            <person name="Chen A."/>
            <person name="Mavromatis K."/>
            <person name="Markowitz V."/>
            <person name="Szeto E."/>
            <person name="Mikhailova N."/>
            <person name="Pati A."/>
            <person name="Wagner M."/>
            <person name="Woyke T."/>
            <person name="Ollivier B."/>
            <person name="Klenk H.P."/>
            <person name="Spring S."/>
            <person name="Loy A."/>
        </authorList>
    </citation>
    <scope>NUCLEOTIDE SEQUENCE [LARGE SCALE GENOMIC DNA]</scope>
    <source>
        <strain evidence="3">ATCC 19365 / DSM 765 / NCIMB 8382 / VKM B-1628</strain>
    </source>
</reference>
<keyword evidence="3" id="KW-1185">Reference proteome</keyword>
<feature type="transmembrane region" description="Helical" evidence="1">
    <location>
        <begin position="63"/>
        <end position="81"/>
    </location>
</feature>
<evidence type="ECO:0000313" key="2">
    <source>
        <dbReference type="EMBL" id="AET69071.1"/>
    </source>
</evidence>
<gene>
    <name evidence="2" type="ordered locus">Desor_3590</name>
</gene>
<dbReference type="InterPro" id="IPR021257">
    <property type="entry name" value="DUF2809"/>
</dbReference>
<sequence>MIVKRNPLKYLLIIITVMLLGLSARRFALYLPDWLNLYLGDALWALMVYFMTAFLLRRSKIRWVALGAVLFSFSIEFSQMYHAPWLDGLRKTRLGRAGTWLWVFME</sequence>
<accession>G7WIJ7</accession>
<dbReference type="Pfam" id="PF10990">
    <property type="entry name" value="DUF2809"/>
    <property type="match status" value="1"/>
</dbReference>
<protein>
    <recommendedName>
        <fullName evidence="4">DUF2809 domain-containing protein</fullName>
    </recommendedName>
</protein>
<keyword evidence="1" id="KW-0812">Transmembrane</keyword>
<evidence type="ECO:0008006" key="4">
    <source>
        <dbReference type="Google" id="ProtNLM"/>
    </source>
</evidence>
<dbReference type="STRING" id="768706.Desor_3590"/>
<dbReference type="PATRIC" id="fig|768706.3.peg.3621"/>
<keyword evidence="1" id="KW-0472">Membrane</keyword>
<dbReference type="EMBL" id="CP003108">
    <property type="protein sequence ID" value="AET69071.1"/>
    <property type="molecule type" value="Genomic_DNA"/>
</dbReference>